<gene>
    <name evidence="2" type="ORF">PCOR1329_LOCUS76201</name>
</gene>
<accession>A0ABN9XF57</accession>
<feature type="region of interest" description="Disordered" evidence="1">
    <location>
        <begin position="1"/>
        <end position="50"/>
    </location>
</feature>
<organism evidence="2 3">
    <name type="scientific">Prorocentrum cordatum</name>
    <dbReference type="NCBI Taxonomy" id="2364126"/>
    <lineage>
        <taxon>Eukaryota</taxon>
        <taxon>Sar</taxon>
        <taxon>Alveolata</taxon>
        <taxon>Dinophyceae</taxon>
        <taxon>Prorocentrales</taxon>
        <taxon>Prorocentraceae</taxon>
        <taxon>Prorocentrum</taxon>
    </lineage>
</organism>
<name>A0ABN9XF57_9DINO</name>
<dbReference type="EMBL" id="CAUYUJ010020456">
    <property type="protein sequence ID" value="CAK0898296.1"/>
    <property type="molecule type" value="Genomic_DNA"/>
</dbReference>
<evidence type="ECO:0000313" key="2">
    <source>
        <dbReference type="EMBL" id="CAK0898296.1"/>
    </source>
</evidence>
<dbReference type="Proteomes" id="UP001189429">
    <property type="component" value="Unassembled WGS sequence"/>
</dbReference>
<feature type="compositionally biased region" description="Low complexity" evidence="1">
    <location>
        <begin position="8"/>
        <end position="31"/>
    </location>
</feature>
<feature type="non-terminal residue" evidence="2">
    <location>
        <position position="1"/>
    </location>
</feature>
<feature type="non-terminal residue" evidence="2">
    <location>
        <position position="50"/>
    </location>
</feature>
<evidence type="ECO:0000256" key="1">
    <source>
        <dbReference type="SAM" id="MobiDB-lite"/>
    </source>
</evidence>
<comment type="caution">
    <text evidence="2">The sequence shown here is derived from an EMBL/GenBank/DDBJ whole genome shotgun (WGS) entry which is preliminary data.</text>
</comment>
<proteinExistence type="predicted"/>
<sequence length="50" mass="5288">RAGLPRVAVEPPAGEARAPAPRRGPARAARVAARRPQDVQGRELQAQDPP</sequence>
<keyword evidence="3" id="KW-1185">Reference proteome</keyword>
<reference evidence="2" key="1">
    <citation type="submission" date="2023-10" db="EMBL/GenBank/DDBJ databases">
        <authorList>
            <person name="Chen Y."/>
            <person name="Shah S."/>
            <person name="Dougan E. K."/>
            <person name="Thang M."/>
            <person name="Chan C."/>
        </authorList>
    </citation>
    <scope>NUCLEOTIDE SEQUENCE [LARGE SCALE GENOMIC DNA]</scope>
</reference>
<evidence type="ECO:0000313" key="3">
    <source>
        <dbReference type="Proteomes" id="UP001189429"/>
    </source>
</evidence>
<protein>
    <submittedName>
        <fullName evidence="2">Uncharacterized protein</fullName>
    </submittedName>
</protein>